<accession>A0A699H2W4</accession>
<dbReference type="Pfam" id="PF00078">
    <property type="entry name" value="RVT_1"/>
    <property type="match status" value="1"/>
</dbReference>
<dbReference type="Gene3D" id="3.30.70.270">
    <property type="match status" value="1"/>
</dbReference>
<dbReference type="InterPro" id="IPR056924">
    <property type="entry name" value="SH3_Tf2-1"/>
</dbReference>
<dbReference type="InterPro" id="IPR053134">
    <property type="entry name" value="RNA-dir_DNA_polymerase"/>
</dbReference>
<dbReference type="Gene3D" id="3.10.10.10">
    <property type="entry name" value="HIV Type 1 Reverse Transcriptase, subunit A, domain 1"/>
    <property type="match status" value="2"/>
</dbReference>
<gene>
    <name evidence="4" type="ORF">Tci_225369</name>
</gene>
<feature type="region of interest" description="Disordered" evidence="1">
    <location>
        <begin position="219"/>
        <end position="269"/>
    </location>
</feature>
<reference evidence="4" key="1">
    <citation type="journal article" date="2019" name="Sci. Rep.">
        <title>Draft genome of Tanacetum cinerariifolium, the natural source of mosquito coil.</title>
        <authorList>
            <person name="Yamashiro T."/>
            <person name="Shiraishi A."/>
            <person name="Satake H."/>
            <person name="Nakayama K."/>
        </authorList>
    </citation>
    <scope>NUCLEOTIDE SEQUENCE</scope>
</reference>
<protein>
    <submittedName>
        <fullName evidence="4">Uncharacterized protein</fullName>
    </submittedName>
</protein>
<dbReference type="InterPro" id="IPR000477">
    <property type="entry name" value="RT_dom"/>
</dbReference>
<dbReference type="InterPro" id="IPR021109">
    <property type="entry name" value="Peptidase_aspartic_dom_sf"/>
</dbReference>
<proteinExistence type="predicted"/>
<comment type="caution">
    <text evidence="4">The sequence shown here is derived from an EMBL/GenBank/DDBJ whole genome shotgun (WGS) entry which is preliminary data.</text>
</comment>
<dbReference type="PANTHER" id="PTHR24559">
    <property type="entry name" value="TRANSPOSON TY3-I GAG-POL POLYPROTEIN"/>
    <property type="match status" value="1"/>
</dbReference>
<feature type="domain" description="Reverse transcriptase" evidence="2">
    <location>
        <begin position="592"/>
        <end position="679"/>
    </location>
</feature>
<dbReference type="CDD" id="cd00303">
    <property type="entry name" value="retropepsin_like"/>
    <property type="match status" value="1"/>
</dbReference>
<dbReference type="Pfam" id="PF08284">
    <property type="entry name" value="RVP_2"/>
    <property type="match status" value="1"/>
</dbReference>
<evidence type="ECO:0000313" key="4">
    <source>
        <dbReference type="EMBL" id="GEW53393.1"/>
    </source>
</evidence>
<evidence type="ECO:0000256" key="1">
    <source>
        <dbReference type="SAM" id="MobiDB-lite"/>
    </source>
</evidence>
<dbReference type="Pfam" id="PF24626">
    <property type="entry name" value="SH3_Tf2-1"/>
    <property type="match status" value="1"/>
</dbReference>
<dbReference type="EMBL" id="BKCJ010062446">
    <property type="protein sequence ID" value="GEW53393.1"/>
    <property type="molecule type" value="Genomic_DNA"/>
</dbReference>
<evidence type="ECO:0000259" key="3">
    <source>
        <dbReference type="Pfam" id="PF24626"/>
    </source>
</evidence>
<dbReference type="InterPro" id="IPR043502">
    <property type="entry name" value="DNA/RNA_pol_sf"/>
</dbReference>
<dbReference type="AlphaFoldDB" id="A0A699H2W4"/>
<dbReference type="Gene3D" id="2.40.70.10">
    <property type="entry name" value="Acid Proteases"/>
    <property type="match status" value="1"/>
</dbReference>
<feature type="compositionally biased region" description="Gly residues" evidence="1">
    <location>
        <begin position="239"/>
        <end position="250"/>
    </location>
</feature>
<dbReference type="PANTHER" id="PTHR24559:SF427">
    <property type="entry name" value="RNA-DIRECTED DNA POLYMERASE"/>
    <property type="match status" value="1"/>
</dbReference>
<dbReference type="CDD" id="cd01647">
    <property type="entry name" value="RT_LTR"/>
    <property type="match status" value="1"/>
</dbReference>
<sequence>MLQPSLLKGVSSQCSICLTRHRFTWEKIRILAFELVFLLLGIKQRRHNPSADGVRDLVTAKHVAYFDPFLPINIITHKAYNTILVEGLESTGKNLVAVVRDVYVFVGSFTYIIDFVAIKDNGLVQMKGVGAKCFVKLFLVPFLIVPFVKGFKLMLCRSCGNDLIVGPAACKFGGVKDIPDEGIESGKRDLEARSFIAGGERDGFLDRVAALGRSNTRVQGTLRMESARNGDAGDNENGRGNGNGKCGGNGDRNDDGNINREGNGNKNRDPIRLQNAIWISNNLMDQKLKVYATKSMENKIRLDFNQKDNCVQQPPYKRQNVGGQSVARDYTAGNNERRRYAGPLPYYNKCKLYQEGLCTMKFEKCNKVGHMTRDCINAVAATATQRALVVMGGGEANPNSNFITSMFLLNNRYVFMLFDSNADRSFGSATFSVLLDVVPSIIDVRYAVELADGRILKTNTLLRGCTLVLLGHPFNIDLMPIELGSFDVIIGMEWLVNHHAVIVCEENIIQIPYGDKVLIVQKDFHGLLMTRQVEFQIDLVPDAAPVARALYRLTSSKLQELSTQLQELSDKGFMGPSSSPWGALEDIPKTTFRTSYDHYEFQVMPFGLTNAPAVFMDLMNRVCKPYLDKVMIVFIDDILIYSKNKKDHEEHLKLILRLLKIEELYARFSKCEFWLSKGEKEEAAFQLLKQKLCSAPILALLEERVEHETTLMVGTVNKCLTCAKVKAKYQNPSGLLVQPVISVWKWENITMDFVTKLPKTSTGHDIIWAEVGDAQLIGLEIVHETTEKVIQIKKCIQVARDRQKSYADRRRKPLKFQIGDKVMLKVSSWKGVIRFGKWGKLNPRYIRPFKVLAKVGTIAYQLELPDHLSHVHSTFYVSNLKKCFSAKPLAISLDEIRLMTSLISSQNRLRSWIVKSSV</sequence>
<organism evidence="4">
    <name type="scientific">Tanacetum cinerariifolium</name>
    <name type="common">Dalmatian daisy</name>
    <name type="synonym">Chrysanthemum cinerariifolium</name>
    <dbReference type="NCBI Taxonomy" id="118510"/>
    <lineage>
        <taxon>Eukaryota</taxon>
        <taxon>Viridiplantae</taxon>
        <taxon>Streptophyta</taxon>
        <taxon>Embryophyta</taxon>
        <taxon>Tracheophyta</taxon>
        <taxon>Spermatophyta</taxon>
        <taxon>Magnoliopsida</taxon>
        <taxon>eudicotyledons</taxon>
        <taxon>Gunneridae</taxon>
        <taxon>Pentapetalae</taxon>
        <taxon>asterids</taxon>
        <taxon>campanulids</taxon>
        <taxon>Asterales</taxon>
        <taxon>Asteraceae</taxon>
        <taxon>Asteroideae</taxon>
        <taxon>Anthemideae</taxon>
        <taxon>Anthemidinae</taxon>
        <taxon>Tanacetum</taxon>
    </lineage>
</organism>
<dbReference type="InterPro" id="IPR043128">
    <property type="entry name" value="Rev_trsase/Diguanyl_cyclase"/>
</dbReference>
<evidence type="ECO:0000259" key="2">
    <source>
        <dbReference type="Pfam" id="PF00078"/>
    </source>
</evidence>
<feature type="domain" description="Tf2-1-like SH3-like" evidence="3">
    <location>
        <begin position="819"/>
        <end position="883"/>
    </location>
</feature>
<name>A0A699H2W4_TANCI</name>
<dbReference type="SUPFAM" id="SSF56672">
    <property type="entry name" value="DNA/RNA polymerases"/>
    <property type="match status" value="1"/>
</dbReference>